<dbReference type="PROSITE" id="PS51845">
    <property type="entry name" value="PDEASE_I_2"/>
    <property type="match status" value="1"/>
</dbReference>
<comment type="caution">
    <text evidence="9">The sequence shown here is derived from an EMBL/GenBank/DDBJ whole genome shotgun (WGS) entry which is preliminary data.</text>
</comment>
<dbReference type="GO" id="GO:0007165">
    <property type="term" value="P:signal transduction"/>
    <property type="evidence" value="ECO:0007669"/>
    <property type="project" value="InterPro"/>
</dbReference>
<evidence type="ECO:0000256" key="2">
    <source>
        <dbReference type="ARBA" id="ARBA00022801"/>
    </source>
</evidence>
<feature type="binding site" evidence="5">
    <location>
        <position position="555"/>
    </location>
    <ligand>
        <name>Zn(2+)</name>
        <dbReference type="ChEBI" id="CHEBI:29105"/>
        <label>2</label>
    </ligand>
</feature>
<dbReference type="Proteomes" id="UP001497525">
    <property type="component" value="Unassembled WGS sequence"/>
</dbReference>
<feature type="binding site" evidence="5">
    <location>
        <position position="554"/>
    </location>
    <ligand>
        <name>Zn(2+)</name>
        <dbReference type="ChEBI" id="CHEBI:29105"/>
        <label>1</label>
    </ligand>
</feature>
<dbReference type="InterPro" id="IPR023174">
    <property type="entry name" value="PDEase_CS"/>
</dbReference>
<reference evidence="9" key="1">
    <citation type="submission" date="2024-06" db="EMBL/GenBank/DDBJ databases">
        <authorList>
            <person name="Liu X."/>
            <person name="Lenzi L."/>
            <person name="Haldenby T S."/>
            <person name="Uol C."/>
        </authorList>
    </citation>
    <scope>NUCLEOTIDE SEQUENCE</scope>
</reference>
<dbReference type="CDD" id="cd00077">
    <property type="entry name" value="HDc"/>
    <property type="match status" value="1"/>
</dbReference>
<organism evidence="9 10">
    <name type="scientific">Calicophoron daubneyi</name>
    <name type="common">Rumen fluke</name>
    <name type="synonym">Paramphistomum daubneyi</name>
    <dbReference type="NCBI Taxonomy" id="300641"/>
    <lineage>
        <taxon>Eukaryota</taxon>
        <taxon>Metazoa</taxon>
        <taxon>Spiralia</taxon>
        <taxon>Lophotrochozoa</taxon>
        <taxon>Platyhelminthes</taxon>
        <taxon>Trematoda</taxon>
        <taxon>Digenea</taxon>
        <taxon>Plagiorchiida</taxon>
        <taxon>Pronocephalata</taxon>
        <taxon>Paramphistomoidea</taxon>
        <taxon>Paramphistomidae</taxon>
        <taxon>Calicophoron</taxon>
    </lineage>
</organism>
<feature type="region of interest" description="Disordered" evidence="7">
    <location>
        <begin position="804"/>
        <end position="828"/>
    </location>
</feature>
<evidence type="ECO:0000256" key="5">
    <source>
        <dbReference type="PIRSR" id="PIRSR623088-3"/>
    </source>
</evidence>
<feature type="active site" description="Proton donor" evidence="3">
    <location>
        <position position="514"/>
    </location>
</feature>
<dbReference type="GO" id="GO:0046872">
    <property type="term" value="F:metal ion binding"/>
    <property type="evidence" value="ECO:0007669"/>
    <property type="project" value="UniProtKB-KW"/>
</dbReference>
<comment type="cofactor">
    <cofactor evidence="6">
        <name>a divalent metal cation</name>
        <dbReference type="ChEBI" id="CHEBI:60240"/>
    </cofactor>
    <text evidence="6">Binds 2 divalent metal cations per subunit. Site 1 may preferentially bind zinc ions, while site 2 has a preference for magnesium and/or manganese ions.</text>
</comment>
<evidence type="ECO:0000256" key="3">
    <source>
        <dbReference type="PIRSR" id="PIRSR623088-1"/>
    </source>
</evidence>
<evidence type="ECO:0000313" key="10">
    <source>
        <dbReference type="Proteomes" id="UP001497525"/>
    </source>
</evidence>
<evidence type="ECO:0000256" key="4">
    <source>
        <dbReference type="PIRSR" id="PIRSR623088-2"/>
    </source>
</evidence>
<gene>
    <name evidence="9" type="ORF">CDAUBV1_LOCUS16234</name>
</gene>
<keyword evidence="1 5" id="KW-0479">Metal-binding</keyword>
<feature type="domain" description="PDEase" evidence="8">
    <location>
        <begin position="426"/>
        <end position="807"/>
    </location>
</feature>
<protein>
    <recommendedName>
        <fullName evidence="6">Phosphodiesterase</fullName>
        <ecNumber evidence="6">3.1.4.-</ecNumber>
    </recommendedName>
</protein>
<dbReference type="Pfam" id="PF23198">
    <property type="entry name" value="PDE8A_N"/>
    <property type="match status" value="1"/>
</dbReference>
<dbReference type="InterPro" id="IPR023088">
    <property type="entry name" value="PDEase"/>
</dbReference>
<keyword evidence="2 6" id="KW-0378">Hydrolase</keyword>
<evidence type="ECO:0000256" key="1">
    <source>
        <dbReference type="ARBA" id="ARBA00022723"/>
    </source>
</evidence>
<dbReference type="InterPro" id="IPR002073">
    <property type="entry name" value="PDEase_catalytic_dom"/>
</dbReference>
<dbReference type="InterPro" id="IPR003607">
    <property type="entry name" value="HD/PDEase_dom"/>
</dbReference>
<dbReference type="SUPFAM" id="SSF109604">
    <property type="entry name" value="HD-domain/PDEase-like"/>
    <property type="match status" value="1"/>
</dbReference>
<dbReference type="EMBL" id="CAXLJL010000822">
    <property type="protein sequence ID" value="CAL5140940.1"/>
    <property type="molecule type" value="Genomic_DNA"/>
</dbReference>
<feature type="binding site" evidence="4">
    <location>
        <position position="765"/>
    </location>
    <ligand>
        <name>AMP</name>
        <dbReference type="ChEBI" id="CHEBI:456215"/>
    </ligand>
</feature>
<feature type="binding site" evidence="4">
    <location>
        <begin position="514"/>
        <end position="518"/>
    </location>
    <ligand>
        <name>AMP</name>
        <dbReference type="ChEBI" id="CHEBI:456215"/>
    </ligand>
</feature>
<feature type="binding site" evidence="5">
    <location>
        <position position="555"/>
    </location>
    <ligand>
        <name>Zn(2+)</name>
        <dbReference type="ChEBI" id="CHEBI:29105"/>
        <label>1</label>
    </ligand>
</feature>
<dbReference type="PRINTS" id="PR00387">
    <property type="entry name" value="PDIESTERASE1"/>
</dbReference>
<dbReference type="AlphaFoldDB" id="A0AAV2U0W2"/>
<evidence type="ECO:0000256" key="6">
    <source>
        <dbReference type="RuleBase" id="RU363067"/>
    </source>
</evidence>
<feature type="compositionally biased region" description="Polar residues" evidence="7">
    <location>
        <begin position="815"/>
        <end position="828"/>
    </location>
</feature>
<feature type="region of interest" description="Disordered" evidence="7">
    <location>
        <begin position="668"/>
        <end position="689"/>
    </location>
</feature>
<feature type="region of interest" description="Disordered" evidence="7">
    <location>
        <begin position="244"/>
        <end position="265"/>
    </location>
</feature>
<feature type="compositionally biased region" description="Polar residues" evidence="7">
    <location>
        <begin position="675"/>
        <end position="688"/>
    </location>
</feature>
<feature type="binding site" evidence="5">
    <location>
        <position position="518"/>
    </location>
    <ligand>
        <name>Zn(2+)</name>
        <dbReference type="ChEBI" id="CHEBI:29105"/>
        <label>1</label>
    </ligand>
</feature>
<dbReference type="PANTHER" id="PTHR11347">
    <property type="entry name" value="CYCLIC NUCLEOTIDE PHOSPHODIESTERASE"/>
    <property type="match status" value="1"/>
</dbReference>
<sequence length="828" mass="93923">MGCRPTKLRTVEEEVGRDGYVSIKRRVQDEEIGTKILLEQTICNPVSNAMSVLLIFPRPDKQTRALIEAAQKLNYHCILAVVDFSVILSGTTESHWTRDLKLIEPIDLVIVDRRRLLTATRRTLHRLDTLPRFTSAADIIRKSFREYSLLNDSVFAALLPARSSTKRQTLMASTYEAGFNKCVFELGGVEDAERELRAFAYNELRLLRQCRRRRSGIWCTGSFTHRPNFTLRLERSPSENEAIRYGSETDLNPPKVNPSAEGEDEAQPVISEELANTVVDSITAFQDQEKKLRAYTSLQRTRGKAKSIPCSSSTINFDEQFLASLIAGKDRKNLVRFHNLNMKSPLVKVIQLLFTAKIRSPHTVAKDLQKAIDIICNSDVFLNQVFKPSTSMHDPLTTDLMEGLMVDMGNLKPKATFHRSSSIIGTLKLPQKIVVAPKRLLNSTEIENGMTGDDRWDFNVLNLERITEKRPLRYLAMKIFSRFNVFGVLRMPEDVVAAWVEVMEEHYHPDNPYHNATHAADVVQSCAYFLRKDPIAAVFDSLDEVATLLAAVVHDLNHPGKTNPFLVNSDHPLAILYNDTAVLESHHIALAFDLSRKNPKINIFKNLETAEYRSIRAYMIDMVLATEMARHFEILGKFVNNLSKPMLQKFTADQYSVCSGSSLDSESLGQSSSSNVHTTASAQPNGEASITLERLSAPENRTMLKKMIMKCSDVNNQARPPPMCAEWAKRIATEYFNQTDDEKLNKMPIMMPNFDRQTCNIPKSQLSFIDFFLRDMFSAFDSVCPIPELIKNLDANREYWKHQSEVDENKMEKPVQSQFTAQSEPVAT</sequence>
<evidence type="ECO:0000259" key="8">
    <source>
        <dbReference type="PROSITE" id="PS51845"/>
    </source>
</evidence>
<name>A0AAV2U0W2_CALDB</name>
<feature type="binding site" evidence="4">
    <location>
        <position position="713"/>
    </location>
    <ligand>
        <name>AMP</name>
        <dbReference type="ChEBI" id="CHEBI:456215"/>
    </ligand>
</feature>
<evidence type="ECO:0000256" key="7">
    <source>
        <dbReference type="SAM" id="MobiDB-lite"/>
    </source>
</evidence>
<dbReference type="Pfam" id="PF00233">
    <property type="entry name" value="PDEase_I"/>
    <property type="match status" value="1"/>
</dbReference>
<accession>A0AAV2U0W2</accession>
<dbReference type="PROSITE" id="PS00126">
    <property type="entry name" value="PDEASE_I_1"/>
    <property type="match status" value="1"/>
</dbReference>
<feature type="binding site" evidence="5">
    <location>
        <position position="713"/>
    </location>
    <ligand>
        <name>Zn(2+)</name>
        <dbReference type="ChEBI" id="CHEBI:29105"/>
        <label>1</label>
    </ligand>
</feature>
<comment type="similarity">
    <text evidence="6">Belongs to the cyclic nucleotide phosphodiesterase family.</text>
</comment>
<proteinExistence type="inferred from homology"/>
<feature type="compositionally biased region" description="Basic and acidic residues" evidence="7">
    <location>
        <begin position="804"/>
        <end position="813"/>
    </location>
</feature>
<dbReference type="InterPro" id="IPR057304">
    <property type="entry name" value="PDE8-like_REC_N"/>
</dbReference>
<evidence type="ECO:0000313" key="9">
    <source>
        <dbReference type="EMBL" id="CAL5140940.1"/>
    </source>
</evidence>
<dbReference type="GO" id="GO:0004114">
    <property type="term" value="F:3',5'-cyclic-nucleotide phosphodiesterase activity"/>
    <property type="evidence" value="ECO:0007669"/>
    <property type="project" value="InterPro"/>
</dbReference>
<feature type="binding site" evidence="4">
    <location>
        <position position="555"/>
    </location>
    <ligand>
        <name>AMP</name>
        <dbReference type="ChEBI" id="CHEBI:456215"/>
    </ligand>
</feature>
<dbReference type="Gene3D" id="1.10.1300.10">
    <property type="entry name" value="3'5'-cyclic nucleotide phosphodiesterase, catalytic domain"/>
    <property type="match status" value="1"/>
</dbReference>
<dbReference type="InterPro" id="IPR036971">
    <property type="entry name" value="PDEase_catalytic_dom_sf"/>
</dbReference>
<dbReference type="EC" id="3.1.4.-" evidence="6"/>